<accession>A0A2T0SPQ6</accession>
<gene>
    <name evidence="1" type="ORF">CLV43_114312</name>
</gene>
<keyword evidence="2" id="KW-1185">Reference proteome</keyword>
<reference evidence="1 2" key="1">
    <citation type="submission" date="2018-03" db="EMBL/GenBank/DDBJ databases">
        <title>Genomic Encyclopedia of Archaeal and Bacterial Type Strains, Phase II (KMG-II): from individual species to whole genera.</title>
        <authorList>
            <person name="Goeker M."/>
        </authorList>
    </citation>
    <scope>NUCLEOTIDE SEQUENCE [LARGE SCALE GENOMIC DNA]</scope>
    <source>
        <strain evidence="1 2">DSM 44720</strain>
    </source>
</reference>
<sequence>MSENNSLHIAKPFVPDVLQCMHHFNVVMRLLVTNEQTTADLYLASIKTDHGEKVYATVMRMIEAAHDG</sequence>
<proteinExistence type="predicted"/>
<dbReference type="AlphaFoldDB" id="A0A2T0SPQ6"/>
<evidence type="ECO:0000313" key="2">
    <source>
        <dbReference type="Proteomes" id="UP000239494"/>
    </source>
</evidence>
<dbReference type="EMBL" id="PVTF01000014">
    <property type="protein sequence ID" value="PRY35394.1"/>
    <property type="molecule type" value="Genomic_DNA"/>
</dbReference>
<organism evidence="1 2">
    <name type="scientific">Umezawaea tangerina</name>
    <dbReference type="NCBI Taxonomy" id="84725"/>
    <lineage>
        <taxon>Bacteria</taxon>
        <taxon>Bacillati</taxon>
        <taxon>Actinomycetota</taxon>
        <taxon>Actinomycetes</taxon>
        <taxon>Pseudonocardiales</taxon>
        <taxon>Pseudonocardiaceae</taxon>
        <taxon>Umezawaea</taxon>
    </lineage>
</organism>
<dbReference type="RefSeq" id="WP_106193938.1">
    <property type="nucleotide sequence ID" value="NZ_PVTF01000014.1"/>
</dbReference>
<comment type="caution">
    <text evidence="1">The sequence shown here is derived from an EMBL/GenBank/DDBJ whole genome shotgun (WGS) entry which is preliminary data.</text>
</comment>
<dbReference type="Proteomes" id="UP000239494">
    <property type="component" value="Unassembled WGS sequence"/>
</dbReference>
<evidence type="ECO:0000313" key="1">
    <source>
        <dbReference type="EMBL" id="PRY35394.1"/>
    </source>
</evidence>
<protein>
    <submittedName>
        <fullName evidence="1">Uncharacterized protein</fullName>
    </submittedName>
</protein>
<name>A0A2T0SPQ6_9PSEU</name>